<gene>
    <name evidence="1" type="ORF">H839_05804</name>
</gene>
<sequence>MGYLPFLQTASLKKLKEHYAECLVKPGKRGRKLDPKNTIVKVAEILTQKNMQAYFEVDYDGQTLMFHRNEAALAKEVLRDGKFLIKTNTDLSSADVVTGYKTFIQVERTFKRIFRIFILVSIVL</sequence>
<keyword evidence="2" id="KW-1185">Reference proteome</keyword>
<comment type="caution">
    <text evidence="1">The sequence shown here is derived from an EMBL/GenBank/DDBJ whole genome shotgun (WGS) entry which is preliminary data.</text>
</comment>
<reference evidence="1 2" key="1">
    <citation type="journal article" date="2014" name="Appl. Microbiol. Biotechnol.">
        <title>Transformable facultative thermophile Geobacillus stearothermophilus NUB3621 as a host strain for metabolic engineering.</title>
        <authorList>
            <person name="Blanchard K."/>
            <person name="Robic S."/>
            <person name="Matsumura I."/>
        </authorList>
    </citation>
    <scope>NUCLEOTIDE SEQUENCE [LARGE SCALE GENOMIC DNA]</scope>
    <source>
        <strain evidence="1 2">NUB3621</strain>
    </source>
</reference>
<dbReference type="Proteomes" id="UP000023566">
    <property type="component" value="Chromosome"/>
</dbReference>
<dbReference type="EMBL" id="AOTZ01000003">
    <property type="protein sequence ID" value="EZP78229.1"/>
    <property type="molecule type" value="Genomic_DNA"/>
</dbReference>
<proteinExistence type="predicted"/>
<organism evidence="1 2">
    <name type="scientific">Parageobacillus genomosp. 1</name>
    <dbReference type="NCBI Taxonomy" id="1295642"/>
    <lineage>
        <taxon>Bacteria</taxon>
        <taxon>Bacillati</taxon>
        <taxon>Bacillota</taxon>
        <taxon>Bacilli</taxon>
        <taxon>Bacillales</taxon>
        <taxon>Anoxybacillaceae</taxon>
        <taxon>Parageobacillus</taxon>
    </lineage>
</organism>
<accession>A0ABC9VHJ8</accession>
<dbReference type="AlphaFoldDB" id="A0ABC9VHJ8"/>
<evidence type="ECO:0000313" key="2">
    <source>
        <dbReference type="Proteomes" id="UP000023566"/>
    </source>
</evidence>
<evidence type="ECO:0000313" key="1">
    <source>
        <dbReference type="EMBL" id="EZP78229.1"/>
    </source>
</evidence>
<name>A0ABC9VHJ8_9BACL</name>
<protein>
    <submittedName>
        <fullName evidence="1">Transposase IS4 family protein</fullName>
    </submittedName>
</protein>